<dbReference type="EMBL" id="AP018216">
    <property type="protein sequence ID" value="BAY67936.1"/>
    <property type="molecule type" value="Genomic_DNA"/>
</dbReference>
<reference evidence="9 10" key="1">
    <citation type="submission" date="2017-06" db="EMBL/GenBank/DDBJ databases">
        <title>Genome sequencing of cyanobaciteial culture collection at National Institute for Environmental Studies (NIES).</title>
        <authorList>
            <person name="Hirose Y."/>
            <person name="Shimura Y."/>
            <person name="Fujisawa T."/>
            <person name="Nakamura Y."/>
            <person name="Kawachi M."/>
        </authorList>
    </citation>
    <scope>NUCLEOTIDE SEQUENCE [LARGE SCALE GENOMIC DNA]</scope>
    <source>
        <strain evidence="9 10">NIES-23</strain>
    </source>
</reference>
<comment type="cofactor">
    <cofactor evidence="1">
        <name>Zn(2+)</name>
        <dbReference type="ChEBI" id="CHEBI:29105"/>
    </cofactor>
</comment>
<proteinExistence type="predicted"/>
<dbReference type="PANTHER" id="PTHR22726">
    <property type="entry name" value="METALLOENDOPEPTIDASE OMA1"/>
    <property type="match status" value="1"/>
</dbReference>
<feature type="domain" description="Peptidase M48" evidence="8">
    <location>
        <begin position="336"/>
        <end position="499"/>
    </location>
</feature>
<dbReference type="AlphaFoldDB" id="A0A1Z4KG37"/>
<evidence type="ECO:0000256" key="5">
    <source>
        <dbReference type="ARBA" id="ARBA00022833"/>
    </source>
</evidence>
<feature type="compositionally biased region" description="Polar residues" evidence="7">
    <location>
        <begin position="43"/>
        <end position="54"/>
    </location>
</feature>
<evidence type="ECO:0000256" key="6">
    <source>
        <dbReference type="ARBA" id="ARBA00023049"/>
    </source>
</evidence>
<dbReference type="GO" id="GO:0004222">
    <property type="term" value="F:metalloendopeptidase activity"/>
    <property type="evidence" value="ECO:0007669"/>
    <property type="project" value="InterPro"/>
</dbReference>
<sequence>MKRISKSLLLTLNWILLSVGTTILILLTQPIAPVPAQEPPAPTEQTNTPQPENPNDQKLRDALKRSSPSETPPQSTTKAPESAEPPLSPEEIARQQKLIEADKLYLAGQIAEAEKIYREVKTPFTQTSASKERKPAILDPTELSPAGKVYWREAEAGIAKKLQTRTLVPLQLLVEQYPEFVPGHIRYAEVLTQYDRHTEALDILERASSLYPNQPKLTQARVSALAKSKKWMEASLAARQFAILNPNNPQAPEFTQLAEKHLQRYQSYVREEIRGNLISNVITGALGYAVTGSLLGPFSALDSTILLLQGEKSIGESVAKQAKKQLPLVIDDDVLAYVNDIGQKLAKVAGRNEFKYEFFVIPEEELNAFALPGGKIFINAGAIAKTTSEAELAGLVAHELSHVVLSHGFQLVTQGNLISNVTQYLPFGGTIGQLFAMNYSRDMERQADILGTRLIVASGYAADGLRNLMVTLDKQKKYDIPTWLSSHPGGNERVSYLENLISRNSYNRYAYEGVQRHAEIKVKVNKLLKQRKEEEEKKRTTE</sequence>
<accession>A0A1Z4KG37</accession>
<evidence type="ECO:0000256" key="2">
    <source>
        <dbReference type="ARBA" id="ARBA00022670"/>
    </source>
</evidence>
<evidence type="ECO:0000256" key="3">
    <source>
        <dbReference type="ARBA" id="ARBA00022723"/>
    </source>
</evidence>
<dbReference type="Pfam" id="PF01435">
    <property type="entry name" value="Peptidase_M48"/>
    <property type="match status" value="1"/>
</dbReference>
<feature type="compositionally biased region" description="Low complexity" evidence="7">
    <location>
        <begin position="66"/>
        <end position="85"/>
    </location>
</feature>
<evidence type="ECO:0000256" key="1">
    <source>
        <dbReference type="ARBA" id="ARBA00001947"/>
    </source>
</evidence>
<keyword evidence="3" id="KW-0479">Metal-binding</keyword>
<evidence type="ECO:0000313" key="9">
    <source>
        <dbReference type="EMBL" id="BAY67936.1"/>
    </source>
</evidence>
<keyword evidence="5" id="KW-0862">Zinc</keyword>
<dbReference type="GO" id="GO:0051603">
    <property type="term" value="P:proteolysis involved in protein catabolic process"/>
    <property type="evidence" value="ECO:0007669"/>
    <property type="project" value="TreeGrafter"/>
</dbReference>
<gene>
    <name evidence="9" type="ORF">NIES23_07180</name>
</gene>
<dbReference type="GO" id="GO:0016020">
    <property type="term" value="C:membrane"/>
    <property type="evidence" value="ECO:0007669"/>
    <property type="project" value="TreeGrafter"/>
</dbReference>
<feature type="region of interest" description="Disordered" evidence="7">
    <location>
        <begin position="36"/>
        <end position="89"/>
    </location>
</feature>
<evidence type="ECO:0000313" key="10">
    <source>
        <dbReference type="Proteomes" id="UP000217507"/>
    </source>
</evidence>
<evidence type="ECO:0000256" key="4">
    <source>
        <dbReference type="ARBA" id="ARBA00022801"/>
    </source>
</evidence>
<evidence type="ECO:0000259" key="8">
    <source>
        <dbReference type="Pfam" id="PF01435"/>
    </source>
</evidence>
<dbReference type="Gene3D" id="3.30.2010.10">
    <property type="entry name" value="Metalloproteases ('zincins'), catalytic domain"/>
    <property type="match status" value="1"/>
</dbReference>
<dbReference type="PANTHER" id="PTHR22726:SF1">
    <property type="entry name" value="METALLOENDOPEPTIDASE OMA1, MITOCHONDRIAL"/>
    <property type="match status" value="1"/>
</dbReference>
<evidence type="ECO:0000256" key="7">
    <source>
        <dbReference type="SAM" id="MobiDB-lite"/>
    </source>
</evidence>
<keyword evidence="6" id="KW-0482">Metalloprotease</keyword>
<organism evidence="9 10">
    <name type="scientific">Trichormus variabilis NIES-23</name>
    <dbReference type="NCBI Taxonomy" id="1973479"/>
    <lineage>
        <taxon>Bacteria</taxon>
        <taxon>Bacillati</taxon>
        <taxon>Cyanobacteriota</taxon>
        <taxon>Cyanophyceae</taxon>
        <taxon>Nostocales</taxon>
        <taxon>Nostocaceae</taxon>
        <taxon>Trichormus</taxon>
    </lineage>
</organism>
<dbReference type="CDD" id="cd07333">
    <property type="entry name" value="M48C_bepA_like"/>
    <property type="match status" value="1"/>
</dbReference>
<dbReference type="InterPro" id="IPR001915">
    <property type="entry name" value="Peptidase_M48"/>
</dbReference>
<dbReference type="InterPro" id="IPR011990">
    <property type="entry name" value="TPR-like_helical_dom_sf"/>
</dbReference>
<protein>
    <submittedName>
        <fullName evidence="9">Peptidase M48 Ste24p</fullName>
    </submittedName>
</protein>
<dbReference type="Proteomes" id="UP000217507">
    <property type="component" value="Chromosome"/>
</dbReference>
<dbReference type="Gene3D" id="1.25.40.10">
    <property type="entry name" value="Tetratricopeptide repeat domain"/>
    <property type="match status" value="1"/>
</dbReference>
<dbReference type="SUPFAM" id="SSF48452">
    <property type="entry name" value="TPR-like"/>
    <property type="match status" value="1"/>
</dbReference>
<keyword evidence="2" id="KW-0645">Protease</keyword>
<dbReference type="GO" id="GO:0046872">
    <property type="term" value="F:metal ion binding"/>
    <property type="evidence" value="ECO:0007669"/>
    <property type="project" value="UniProtKB-KW"/>
</dbReference>
<name>A0A1Z4KG37_ANAVA</name>
<keyword evidence="4" id="KW-0378">Hydrolase</keyword>
<dbReference type="InterPro" id="IPR051156">
    <property type="entry name" value="Mito/Outer_Membr_Metalloprot"/>
</dbReference>
<feature type="compositionally biased region" description="Basic and acidic residues" evidence="7">
    <location>
        <begin position="55"/>
        <end position="64"/>
    </location>
</feature>